<organism evidence="2 3">
    <name type="scientific">Aureobasidium melanogenum</name>
    <name type="common">Aureobasidium pullulans var. melanogenum</name>
    <dbReference type="NCBI Taxonomy" id="46634"/>
    <lineage>
        <taxon>Eukaryota</taxon>
        <taxon>Fungi</taxon>
        <taxon>Dikarya</taxon>
        <taxon>Ascomycota</taxon>
        <taxon>Pezizomycotina</taxon>
        <taxon>Dothideomycetes</taxon>
        <taxon>Dothideomycetidae</taxon>
        <taxon>Dothideales</taxon>
        <taxon>Saccotheciaceae</taxon>
        <taxon>Aureobasidium</taxon>
    </lineage>
</organism>
<dbReference type="AlphaFoldDB" id="A0A9P8G191"/>
<protein>
    <submittedName>
        <fullName evidence="2">Uncharacterized protein</fullName>
    </submittedName>
</protein>
<comment type="caution">
    <text evidence="2">The sequence shown here is derived from an EMBL/GenBank/DDBJ whole genome shotgun (WGS) entry which is preliminary data.</text>
</comment>
<reference evidence="2" key="1">
    <citation type="journal article" date="2021" name="J Fungi (Basel)">
        <title>Virulence traits and population genomics of the black yeast Aureobasidium melanogenum.</title>
        <authorList>
            <person name="Cernosa A."/>
            <person name="Sun X."/>
            <person name="Gostincar C."/>
            <person name="Fang C."/>
            <person name="Gunde-Cimerman N."/>
            <person name="Song Z."/>
        </authorList>
    </citation>
    <scope>NUCLEOTIDE SEQUENCE</scope>
    <source>
        <strain evidence="2">EXF-9298</strain>
    </source>
</reference>
<feature type="non-terminal residue" evidence="2">
    <location>
        <position position="1"/>
    </location>
</feature>
<accession>A0A9P8G191</accession>
<evidence type="ECO:0000313" key="2">
    <source>
        <dbReference type="EMBL" id="KAG9988838.1"/>
    </source>
</evidence>
<proteinExistence type="predicted"/>
<dbReference type="EMBL" id="JAHFXS010000122">
    <property type="protein sequence ID" value="KAG9988838.1"/>
    <property type="molecule type" value="Genomic_DNA"/>
</dbReference>
<feature type="compositionally biased region" description="Basic and acidic residues" evidence="1">
    <location>
        <begin position="525"/>
        <end position="546"/>
    </location>
</feature>
<evidence type="ECO:0000256" key="1">
    <source>
        <dbReference type="SAM" id="MobiDB-lite"/>
    </source>
</evidence>
<feature type="region of interest" description="Disordered" evidence="1">
    <location>
        <begin position="40"/>
        <end position="77"/>
    </location>
</feature>
<keyword evidence="3" id="KW-1185">Reference proteome</keyword>
<feature type="compositionally biased region" description="Polar residues" evidence="1">
    <location>
        <begin position="58"/>
        <end position="72"/>
    </location>
</feature>
<name>A0A9P8G191_AURME</name>
<dbReference type="Proteomes" id="UP000729357">
    <property type="component" value="Unassembled WGS sequence"/>
</dbReference>
<feature type="compositionally biased region" description="Polar residues" evidence="1">
    <location>
        <begin position="468"/>
        <end position="481"/>
    </location>
</feature>
<reference evidence="2" key="2">
    <citation type="submission" date="2021-08" db="EMBL/GenBank/DDBJ databases">
        <authorList>
            <person name="Gostincar C."/>
            <person name="Sun X."/>
            <person name="Song Z."/>
            <person name="Gunde-Cimerman N."/>
        </authorList>
    </citation>
    <scope>NUCLEOTIDE SEQUENCE</scope>
    <source>
        <strain evidence="2">EXF-9298</strain>
    </source>
</reference>
<sequence length="570" mass="64215">MEWGAQTSPMNISYNYAAQELIQFRVQMIDSSGNLIEGEHPKLGSLTDNVKGKKPPSVDSQPFISRKTSSAPGPQAVLEDGDTKLVENFGGKAVAVPSPDGTDKAERATPRGTQEGSDENPVREKARELYMSATLHDGTLVIPSFAVCCNMKNGNGKGFSDILRIISQWRMQACGDLDHENRRKPLLVYVFSETYESSISIEFFRKGPDWFEQPMTLYKLHHTLPTSGCSYVNFEPLPQTVLKPHQLRQRKKTLRTVLKYGLKRHWGFVDKAGVLRKSKQPSINQFLYDLKVPINLYSSAGTEVMESPKARYVQPDPMNIRQAEETHEKAQKISISDQIENVMRLAGDLYDVSTMLNGEISIALSQTDGYPACDQVNPNWRNESNPVLETRKNGQINIDAAKRAISQVKVRLRNQWDKAHILAHLCERWKGELEIEYPLMNREPVSRSGIHNLAIPPSRPSRAKSPATGNQTLATLQQPVSSPKIRYLFGGADSSEPQPAVKPWSPSKLRYKDQLGLHSTTPHSMKHDERLDAQQDRSSNKDDSSGSREQTFSRHKKRDDEDDEFSIFPF</sequence>
<gene>
    <name evidence="2" type="ORF">KCU98_g2319</name>
</gene>
<feature type="region of interest" description="Disordered" evidence="1">
    <location>
        <begin position="449"/>
        <end position="570"/>
    </location>
</feature>
<feature type="compositionally biased region" description="Acidic residues" evidence="1">
    <location>
        <begin position="560"/>
        <end position="570"/>
    </location>
</feature>
<evidence type="ECO:0000313" key="3">
    <source>
        <dbReference type="Proteomes" id="UP000729357"/>
    </source>
</evidence>
<feature type="region of interest" description="Disordered" evidence="1">
    <location>
        <begin position="92"/>
        <end position="122"/>
    </location>
</feature>